<evidence type="ECO:0000313" key="5">
    <source>
        <dbReference type="EMBL" id="MFC5387398.1"/>
    </source>
</evidence>
<feature type="signal peptide" evidence="3">
    <location>
        <begin position="1"/>
        <end position="25"/>
    </location>
</feature>
<evidence type="ECO:0000256" key="3">
    <source>
        <dbReference type="SAM" id="SignalP"/>
    </source>
</evidence>
<dbReference type="Pfam" id="PF12974">
    <property type="entry name" value="Phosphonate-bd"/>
    <property type="match status" value="1"/>
</dbReference>
<organism evidence="5 6">
    <name type="scientific">Aquamicrobium segne</name>
    <dbReference type="NCBI Taxonomy" id="469547"/>
    <lineage>
        <taxon>Bacteria</taxon>
        <taxon>Pseudomonadati</taxon>
        <taxon>Pseudomonadota</taxon>
        <taxon>Alphaproteobacteria</taxon>
        <taxon>Hyphomicrobiales</taxon>
        <taxon>Phyllobacteriaceae</taxon>
        <taxon>Aquamicrobium</taxon>
    </lineage>
</organism>
<dbReference type="SMART" id="SM00062">
    <property type="entry name" value="PBPb"/>
    <property type="match status" value="1"/>
</dbReference>
<keyword evidence="6" id="KW-1185">Reference proteome</keyword>
<feature type="domain" description="Solute-binding protein family 3/N-terminal" evidence="4">
    <location>
        <begin position="61"/>
        <end position="294"/>
    </location>
</feature>
<dbReference type="SUPFAM" id="SSF53850">
    <property type="entry name" value="Periplasmic binding protein-like II"/>
    <property type="match status" value="1"/>
</dbReference>
<dbReference type="InterPro" id="IPR001638">
    <property type="entry name" value="Solute-binding_3/MltF_N"/>
</dbReference>
<gene>
    <name evidence="5" type="primary">phnD</name>
    <name evidence="5" type="ORF">ACFPLB_15675</name>
</gene>
<dbReference type="Proteomes" id="UP001596016">
    <property type="component" value="Unassembled WGS sequence"/>
</dbReference>
<dbReference type="PANTHER" id="PTHR35841">
    <property type="entry name" value="PHOSPHONATES-BINDING PERIPLASMIC PROTEIN"/>
    <property type="match status" value="1"/>
</dbReference>
<comment type="caution">
    <text evidence="5">The sequence shown here is derived from an EMBL/GenBank/DDBJ whole genome shotgun (WGS) entry which is preliminary data.</text>
</comment>
<evidence type="ECO:0000313" key="6">
    <source>
        <dbReference type="Proteomes" id="UP001596016"/>
    </source>
</evidence>
<keyword evidence="2 3" id="KW-0732">Signal</keyword>
<proteinExistence type="inferred from homology"/>
<evidence type="ECO:0000259" key="4">
    <source>
        <dbReference type="SMART" id="SM00062"/>
    </source>
</evidence>
<dbReference type="PANTHER" id="PTHR35841:SF1">
    <property type="entry name" value="PHOSPHONATES-BINDING PERIPLASMIC PROTEIN"/>
    <property type="match status" value="1"/>
</dbReference>
<feature type="chain" id="PRO_5046321111" evidence="3">
    <location>
        <begin position="26"/>
        <end position="330"/>
    </location>
</feature>
<dbReference type="EMBL" id="JBHSLL010000056">
    <property type="protein sequence ID" value="MFC5387398.1"/>
    <property type="molecule type" value="Genomic_DNA"/>
</dbReference>
<name>A0ABW0H438_9HYPH</name>
<evidence type="ECO:0000256" key="1">
    <source>
        <dbReference type="ARBA" id="ARBA00007162"/>
    </source>
</evidence>
<sequence length="330" mass="36035">MSAALASLRAMALVAACVFSTATFAQDCTSRGDLNDRFCDMDGDELADPPTDPAQWLDPDTLIFSYTPVEDPAVYEDTFSDLLDHLAQATGKKIKWFPADSYAAEVEAMRSGRLHIAGYAAGAVPYAVNLAGFHPAATMDKIDGSLGYRLKLIVPADSDIKSVEDLKGKRVAHVAPSSNSGDTAPKVLFKQMGVVPGTDYEIIYSGKHDNSILGVVNGDYDAAPIADSVLNRMIERGLVDEDALRIVYESRPFPRTGYGFVYNLKPELAEKIVNAFLDFDFMNSSLFEEFKDTKGFTTVNYKEDWENIVAIQRETGASYDESGLSTLKAD</sequence>
<dbReference type="NCBIfam" id="TIGR01098">
    <property type="entry name" value="3A0109s03R"/>
    <property type="match status" value="1"/>
</dbReference>
<evidence type="ECO:0000256" key="2">
    <source>
        <dbReference type="ARBA" id="ARBA00022729"/>
    </source>
</evidence>
<accession>A0ABW0H438</accession>
<dbReference type="InterPro" id="IPR005770">
    <property type="entry name" value="PhnD"/>
</dbReference>
<dbReference type="Gene3D" id="3.40.190.10">
    <property type="entry name" value="Periplasmic binding protein-like II"/>
    <property type="match status" value="2"/>
</dbReference>
<comment type="similarity">
    <text evidence="1">Belongs to the phosphate/phosphite/phosphonate binding protein family.</text>
</comment>
<dbReference type="RefSeq" id="WP_378231337.1">
    <property type="nucleotide sequence ID" value="NZ_JBHSLL010000056.1"/>
</dbReference>
<reference evidence="6" key="1">
    <citation type="journal article" date="2019" name="Int. J. Syst. Evol. Microbiol.">
        <title>The Global Catalogue of Microorganisms (GCM) 10K type strain sequencing project: providing services to taxonomists for standard genome sequencing and annotation.</title>
        <authorList>
            <consortium name="The Broad Institute Genomics Platform"/>
            <consortium name="The Broad Institute Genome Sequencing Center for Infectious Disease"/>
            <person name="Wu L."/>
            <person name="Ma J."/>
        </authorList>
    </citation>
    <scope>NUCLEOTIDE SEQUENCE [LARGE SCALE GENOMIC DNA]</scope>
    <source>
        <strain evidence="6">CGMCC 4.1415</strain>
    </source>
</reference>
<protein>
    <submittedName>
        <fullName evidence="5">Phosphate/phosphite/phosphonate ABC transporter substrate-binding protein</fullName>
    </submittedName>
</protein>